<keyword evidence="3" id="KW-1185">Reference proteome</keyword>
<dbReference type="RefSeq" id="WP_185259253.1">
    <property type="nucleotide sequence ID" value="NZ_AP023368.1"/>
</dbReference>
<keyword evidence="1" id="KW-0472">Membrane</keyword>
<sequence length="59" mass="6889">MWKIYTLAIVIFIIIAFILQRTLFITLDNYWLQAIIVGLIGGAEAFICERIKGKFNQRK</sequence>
<dbReference type="KEGG" id="acht:bsdcttw_20030"/>
<name>A0A7I8DKW0_9FIRM</name>
<evidence type="ECO:0000256" key="1">
    <source>
        <dbReference type="SAM" id="Phobius"/>
    </source>
</evidence>
<feature type="transmembrane region" description="Helical" evidence="1">
    <location>
        <begin position="30"/>
        <end position="48"/>
    </location>
</feature>
<keyword evidence="1" id="KW-0812">Transmembrane</keyword>
<dbReference type="EMBL" id="AP023368">
    <property type="protein sequence ID" value="BCJ98962.1"/>
    <property type="molecule type" value="Genomic_DNA"/>
</dbReference>
<feature type="transmembrane region" description="Helical" evidence="1">
    <location>
        <begin position="7"/>
        <end position="24"/>
    </location>
</feature>
<dbReference type="Proteomes" id="UP000515703">
    <property type="component" value="Chromosome"/>
</dbReference>
<organism evidence="2 3">
    <name type="scientific">Anaerocolumna chitinilytica</name>
    <dbReference type="NCBI Taxonomy" id="1727145"/>
    <lineage>
        <taxon>Bacteria</taxon>
        <taxon>Bacillati</taxon>
        <taxon>Bacillota</taxon>
        <taxon>Clostridia</taxon>
        <taxon>Lachnospirales</taxon>
        <taxon>Lachnospiraceae</taxon>
        <taxon>Anaerocolumna</taxon>
    </lineage>
</organism>
<dbReference type="AlphaFoldDB" id="A0A7I8DKW0"/>
<evidence type="ECO:0000313" key="2">
    <source>
        <dbReference type="EMBL" id="BCJ98962.1"/>
    </source>
</evidence>
<reference evidence="2 3" key="2">
    <citation type="submission" date="2020-08" db="EMBL/GenBank/DDBJ databases">
        <authorList>
            <person name="Ueki A."/>
            <person name="Tonouchi A."/>
        </authorList>
    </citation>
    <scope>NUCLEOTIDE SEQUENCE [LARGE SCALE GENOMIC DNA]</scope>
    <source>
        <strain evidence="2 3">CTTW</strain>
    </source>
</reference>
<proteinExistence type="predicted"/>
<accession>A0A7I8DKW0</accession>
<protein>
    <submittedName>
        <fullName evidence="2">Uncharacterized protein</fullName>
    </submittedName>
</protein>
<keyword evidence="1" id="KW-1133">Transmembrane helix</keyword>
<gene>
    <name evidence="2" type="ORF">bsdcttw_20030</name>
</gene>
<evidence type="ECO:0000313" key="3">
    <source>
        <dbReference type="Proteomes" id="UP000515703"/>
    </source>
</evidence>
<reference evidence="2 3" key="1">
    <citation type="submission" date="2020-08" db="EMBL/GenBank/DDBJ databases">
        <title>Draft genome sequencing of an Anaerocolumna strain isolated from anoxic soil subjected to BSD treatment.</title>
        <authorList>
            <person name="Uek A."/>
            <person name="Tonouchi A."/>
        </authorList>
    </citation>
    <scope>NUCLEOTIDE SEQUENCE [LARGE SCALE GENOMIC DNA]</scope>
    <source>
        <strain evidence="2 3">CTTW</strain>
    </source>
</reference>